<keyword evidence="1" id="KW-1133">Transmembrane helix</keyword>
<feature type="transmembrane region" description="Helical" evidence="1">
    <location>
        <begin position="82"/>
        <end position="103"/>
    </location>
</feature>
<organism evidence="2">
    <name type="scientific">viral metagenome</name>
    <dbReference type="NCBI Taxonomy" id="1070528"/>
    <lineage>
        <taxon>unclassified sequences</taxon>
        <taxon>metagenomes</taxon>
        <taxon>organismal metagenomes</taxon>
    </lineage>
</organism>
<keyword evidence="1" id="KW-0812">Transmembrane</keyword>
<keyword evidence="1" id="KW-0472">Membrane</keyword>
<sequence length="555" mass="64023">MAGPSLGEKVKATFIAVITTPFTVMTRTFFSLLENFFELIAGRIDRDMQVGSLPAEGWMLRDIEKVGALKTFWREGKNTGTFVRPIFTGIMTLMYISQSLALLMEVVRPDAQREAYRDWLPRYPYFRDIMPAKFRGDLGEKDMKTLAGWWGFSGNWYDLTEKAMKPIPGPGDLREASFRGLIGPEDAEARLRKHGFYPSEAELIRKSWTRYPEYQFLRDLSLRGIFTDAETTRALRAAGYTDGDAKKLQELFFYIPAAPDLIRMAVREAFTPEIAERFGQYEDFPPDFAKWAAKQGISAFWAKAFWAAHWDLPSVSAGYEMLHRDVIKMSDLEMLLRAQDVMPFWRDKLIKISYKPYTRVDVRRMHKIGVLDDAGVKRGYLDLGYDDEKATEMTKFTIAYNTETDRELTKTDILDGFKRKLITETEALDMLTTLGYDKEEAAFYIQREKQKLAEIKKKAVISAVKTRFERGLIDEAEATQRLLAENVTQSEIDELLDLWVRTRGELVYTPPVGKLETFFYEGIISADTFSEEMVKKGCAQKHIDWYIESIEKRGK</sequence>
<accession>A0A6M3LUB9</accession>
<evidence type="ECO:0000313" key="2">
    <source>
        <dbReference type="EMBL" id="QJA99086.1"/>
    </source>
</evidence>
<name>A0A6M3LUB9_9ZZZZ</name>
<gene>
    <name evidence="2" type="ORF">MM171A01331_0007</name>
    <name evidence="3" type="ORF">MM171B01520_0010</name>
</gene>
<feature type="transmembrane region" description="Helical" evidence="1">
    <location>
        <begin position="12"/>
        <end position="30"/>
    </location>
</feature>
<proteinExistence type="predicted"/>
<dbReference type="EMBL" id="MT143628">
    <property type="protein sequence ID" value="QJA99086.1"/>
    <property type="molecule type" value="Genomic_DNA"/>
</dbReference>
<evidence type="ECO:0000256" key="1">
    <source>
        <dbReference type="SAM" id="Phobius"/>
    </source>
</evidence>
<protein>
    <submittedName>
        <fullName evidence="2">Uncharacterized protein</fullName>
    </submittedName>
</protein>
<dbReference type="EMBL" id="MT143756">
    <property type="protein sequence ID" value="QJB02076.1"/>
    <property type="molecule type" value="Genomic_DNA"/>
</dbReference>
<reference evidence="2" key="1">
    <citation type="submission" date="2020-03" db="EMBL/GenBank/DDBJ databases">
        <title>The deep terrestrial virosphere.</title>
        <authorList>
            <person name="Holmfeldt K."/>
            <person name="Nilsson E."/>
            <person name="Simone D."/>
            <person name="Lopez-Fernandez M."/>
            <person name="Wu X."/>
            <person name="de Brujin I."/>
            <person name="Lundin D."/>
            <person name="Andersson A."/>
            <person name="Bertilsson S."/>
            <person name="Dopson M."/>
        </authorList>
    </citation>
    <scope>NUCLEOTIDE SEQUENCE</scope>
    <source>
        <strain evidence="2">MM171A01331</strain>
        <strain evidence="3">MM171B01520</strain>
    </source>
</reference>
<evidence type="ECO:0000313" key="3">
    <source>
        <dbReference type="EMBL" id="QJB02076.1"/>
    </source>
</evidence>
<dbReference type="AlphaFoldDB" id="A0A6M3LUB9"/>